<keyword evidence="10" id="KW-1185">Reference proteome</keyword>
<dbReference type="OrthoDB" id="1223659at2"/>
<dbReference type="GO" id="GO:0004673">
    <property type="term" value="F:protein histidine kinase activity"/>
    <property type="evidence" value="ECO:0007669"/>
    <property type="project" value="UniProtKB-EC"/>
</dbReference>
<keyword evidence="7" id="KW-0067">ATP-binding</keyword>
<dbReference type="Gene3D" id="3.30.450.20">
    <property type="entry name" value="PAS domain"/>
    <property type="match status" value="1"/>
</dbReference>
<evidence type="ECO:0000256" key="2">
    <source>
        <dbReference type="ARBA" id="ARBA00012438"/>
    </source>
</evidence>
<dbReference type="InterPro" id="IPR036890">
    <property type="entry name" value="HATPase_C_sf"/>
</dbReference>
<keyword evidence="4" id="KW-0808">Transferase</keyword>
<evidence type="ECO:0000256" key="3">
    <source>
        <dbReference type="ARBA" id="ARBA00022553"/>
    </source>
</evidence>
<name>A0A562SJC5_CHIJA</name>
<gene>
    <name evidence="9" type="ORF">LX66_5541</name>
</gene>
<evidence type="ECO:0000256" key="5">
    <source>
        <dbReference type="ARBA" id="ARBA00022741"/>
    </source>
</evidence>
<proteinExistence type="predicted"/>
<evidence type="ECO:0000259" key="8">
    <source>
        <dbReference type="SMART" id="SM00387"/>
    </source>
</evidence>
<comment type="caution">
    <text evidence="9">The sequence shown here is derived from an EMBL/GenBank/DDBJ whole genome shotgun (WGS) entry which is preliminary data.</text>
</comment>
<evidence type="ECO:0000313" key="9">
    <source>
        <dbReference type="EMBL" id="TWI80936.1"/>
    </source>
</evidence>
<dbReference type="Pfam" id="PF07568">
    <property type="entry name" value="HisKA_2"/>
    <property type="match status" value="1"/>
</dbReference>
<organism evidence="9 10">
    <name type="scientific">Chitinophaga japonensis</name>
    <name type="common">Flexibacter japonensis</name>
    <dbReference type="NCBI Taxonomy" id="104662"/>
    <lineage>
        <taxon>Bacteria</taxon>
        <taxon>Pseudomonadati</taxon>
        <taxon>Bacteroidota</taxon>
        <taxon>Chitinophagia</taxon>
        <taxon>Chitinophagales</taxon>
        <taxon>Chitinophagaceae</taxon>
        <taxon>Chitinophaga</taxon>
    </lineage>
</organism>
<dbReference type="PANTHER" id="PTHR41523">
    <property type="entry name" value="TWO-COMPONENT SYSTEM SENSOR PROTEIN"/>
    <property type="match status" value="1"/>
</dbReference>
<accession>A0A562SJC5</accession>
<evidence type="ECO:0000256" key="7">
    <source>
        <dbReference type="ARBA" id="ARBA00022840"/>
    </source>
</evidence>
<sequence>MLIIMLAGVALLLVMAALLARSYRLKRRSRQQLLAQQKDITEKNRCLQHLLTEKEWLLKEVHHRVRNNLQIVISLLNIQSAYLDNDAALHAIRQSQHRISAMSLVHQKAYQSGAISTIDMHEYTQELLHYLKEHFNTGPQLVFACRVDNIQLDISAAVPVGLILNEAITNAIRHSFPGGRAGHITVEMAYLATDQLLLVISDDGIGLGPDFDFEAQPAIGLRLIRMLSEQLEAALKINGGPGCRIEVRFKTAPAALLSPD</sequence>
<feature type="domain" description="Histidine kinase/HSP90-like ATPase" evidence="8">
    <location>
        <begin position="155"/>
        <end position="253"/>
    </location>
</feature>
<dbReference type="SUPFAM" id="SSF55874">
    <property type="entry name" value="ATPase domain of HSP90 chaperone/DNA topoisomerase II/histidine kinase"/>
    <property type="match status" value="1"/>
</dbReference>
<dbReference type="Pfam" id="PF02518">
    <property type="entry name" value="HATPase_c"/>
    <property type="match status" value="1"/>
</dbReference>
<dbReference type="PANTHER" id="PTHR41523:SF8">
    <property type="entry name" value="ETHYLENE RESPONSE SENSOR PROTEIN"/>
    <property type="match status" value="1"/>
</dbReference>
<dbReference type="Proteomes" id="UP000316778">
    <property type="component" value="Unassembled WGS sequence"/>
</dbReference>
<evidence type="ECO:0000256" key="4">
    <source>
        <dbReference type="ARBA" id="ARBA00022679"/>
    </source>
</evidence>
<dbReference type="SMART" id="SM00387">
    <property type="entry name" value="HATPase_c"/>
    <property type="match status" value="1"/>
</dbReference>
<dbReference type="EC" id="2.7.13.3" evidence="2"/>
<comment type="catalytic activity">
    <reaction evidence="1">
        <text>ATP + protein L-histidine = ADP + protein N-phospho-L-histidine.</text>
        <dbReference type="EC" id="2.7.13.3"/>
    </reaction>
</comment>
<dbReference type="InterPro" id="IPR003594">
    <property type="entry name" value="HATPase_dom"/>
</dbReference>
<protein>
    <recommendedName>
        <fullName evidence="2">histidine kinase</fullName>
        <ecNumber evidence="2">2.7.13.3</ecNumber>
    </recommendedName>
</protein>
<dbReference type="EMBL" id="VLLG01000008">
    <property type="protein sequence ID" value="TWI80936.1"/>
    <property type="molecule type" value="Genomic_DNA"/>
</dbReference>
<evidence type="ECO:0000256" key="1">
    <source>
        <dbReference type="ARBA" id="ARBA00000085"/>
    </source>
</evidence>
<evidence type="ECO:0000313" key="10">
    <source>
        <dbReference type="Proteomes" id="UP000316778"/>
    </source>
</evidence>
<dbReference type="InterPro" id="IPR011495">
    <property type="entry name" value="Sig_transdc_His_kin_sub2_dim/P"/>
</dbReference>
<keyword evidence="6 9" id="KW-0418">Kinase</keyword>
<keyword evidence="3" id="KW-0597">Phosphoprotein</keyword>
<dbReference type="RefSeq" id="WP_145719493.1">
    <property type="nucleotide sequence ID" value="NZ_BAAAFY010000003.1"/>
</dbReference>
<evidence type="ECO:0000256" key="6">
    <source>
        <dbReference type="ARBA" id="ARBA00022777"/>
    </source>
</evidence>
<dbReference type="AlphaFoldDB" id="A0A562SJC5"/>
<reference evidence="9 10" key="1">
    <citation type="journal article" date="2013" name="Stand. Genomic Sci.">
        <title>Genomic Encyclopedia of Type Strains, Phase I: The one thousand microbial genomes (KMG-I) project.</title>
        <authorList>
            <person name="Kyrpides N.C."/>
            <person name="Woyke T."/>
            <person name="Eisen J.A."/>
            <person name="Garrity G."/>
            <person name="Lilburn T.G."/>
            <person name="Beck B.J."/>
            <person name="Whitman W.B."/>
            <person name="Hugenholtz P."/>
            <person name="Klenk H.P."/>
        </authorList>
    </citation>
    <scope>NUCLEOTIDE SEQUENCE [LARGE SCALE GENOMIC DNA]</scope>
    <source>
        <strain evidence="9 10">DSM 13484</strain>
    </source>
</reference>
<dbReference type="Gene3D" id="3.30.565.10">
    <property type="entry name" value="Histidine kinase-like ATPase, C-terminal domain"/>
    <property type="match status" value="1"/>
</dbReference>
<keyword evidence="5" id="KW-0547">Nucleotide-binding</keyword>
<dbReference type="GO" id="GO:0005524">
    <property type="term" value="F:ATP binding"/>
    <property type="evidence" value="ECO:0007669"/>
    <property type="project" value="UniProtKB-KW"/>
</dbReference>